<dbReference type="PATRIC" id="fig|582680.6.peg.1600"/>
<dbReference type="Proteomes" id="UP000033740">
    <property type="component" value="Unassembled WGS sequence"/>
</dbReference>
<accession>A0A0F0LKU5</accession>
<evidence type="ECO:0008006" key="3">
    <source>
        <dbReference type="Google" id="ProtNLM"/>
    </source>
</evidence>
<protein>
    <recommendedName>
        <fullName evidence="3">Asp23/Gls24 family envelope stress response protein</fullName>
    </recommendedName>
</protein>
<dbReference type="RefSeq" id="WP_045271640.1">
    <property type="nucleotide sequence ID" value="NZ_JYIX01000032.1"/>
</dbReference>
<evidence type="ECO:0000313" key="1">
    <source>
        <dbReference type="EMBL" id="KJL33758.1"/>
    </source>
</evidence>
<dbReference type="AlphaFoldDB" id="A0A0F0LKU5"/>
<dbReference type="STRING" id="582680.RS86_01555"/>
<keyword evidence="2" id="KW-1185">Reference proteome</keyword>
<organism evidence="1 2">
    <name type="scientific">Microbacterium azadirachtae</name>
    <dbReference type="NCBI Taxonomy" id="582680"/>
    <lineage>
        <taxon>Bacteria</taxon>
        <taxon>Bacillati</taxon>
        <taxon>Actinomycetota</taxon>
        <taxon>Actinomycetes</taxon>
        <taxon>Micrococcales</taxon>
        <taxon>Microbacteriaceae</taxon>
        <taxon>Microbacterium</taxon>
    </lineage>
</organism>
<gene>
    <name evidence="1" type="ORF">RS86_01555</name>
</gene>
<proteinExistence type="predicted"/>
<sequence length="114" mass="12282">MRAAVAHTAGSALRGRTTLTARALHRLAVGIVTSAYGADPREVTLRWDDADGGLHATVTLPLRVENAAGRTLQEQGASVRTSLVTGMAERAGRRVDAVDLRFAGIHREDERRVR</sequence>
<dbReference type="EMBL" id="JYIX01000032">
    <property type="protein sequence ID" value="KJL33758.1"/>
    <property type="molecule type" value="Genomic_DNA"/>
</dbReference>
<name>A0A0F0LKU5_9MICO</name>
<reference evidence="1 2" key="1">
    <citation type="submission" date="2015-02" db="EMBL/GenBank/DDBJ databases">
        <title>Draft genome sequences of ten Microbacterium spp. with emphasis on heavy metal contaminated environments.</title>
        <authorList>
            <person name="Corretto E."/>
        </authorList>
    </citation>
    <scope>NUCLEOTIDE SEQUENCE [LARGE SCALE GENOMIC DNA]</scope>
    <source>
        <strain evidence="1 2">ARN176</strain>
    </source>
</reference>
<comment type="caution">
    <text evidence="1">The sequence shown here is derived from an EMBL/GenBank/DDBJ whole genome shotgun (WGS) entry which is preliminary data.</text>
</comment>
<evidence type="ECO:0000313" key="2">
    <source>
        <dbReference type="Proteomes" id="UP000033740"/>
    </source>
</evidence>